<dbReference type="Proteomes" id="UP001152888">
    <property type="component" value="Unassembled WGS sequence"/>
</dbReference>
<gene>
    <name evidence="2" type="ORF">ACAOBT_LOCUS19938</name>
</gene>
<dbReference type="GO" id="GO:0003676">
    <property type="term" value="F:nucleic acid binding"/>
    <property type="evidence" value="ECO:0007669"/>
    <property type="project" value="InterPro"/>
</dbReference>
<comment type="caution">
    <text evidence="2">The sequence shown here is derived from an EMBL/GenBank/DDBJ whole genome shotgun (WGS) entry which is preliminary data.</text>
</comment>
<protein>
    <submittedName>
        <fullName evidence="2">Uncharacterized protein</fullName>
    </submittedName>
</protein>
<dbReference type="InterPro" id="IPR036397">
    <property type="entry name" value="RNaseH_sf"/>
</dbReference>
<feature type="region of interest" description="Disordered" evidence="1">
    <location>
        <begin position="1"/>
        <end position="20"/>
    </location>
</feature>
<evidence type="ECO:0000313" key="2">
    <source>
        <dbReference type="EMBL" id="CAH1990890.1"/>
    </source>
</evidence>
<organism evidence="2 3">
    <name type="scientific">Acanthoscelides obtectus</name>
    <name type="common">Bean weevil</name>
    <name type="synonym">Bruchus obtectus</name>
    <dbReference type="NCBI Taxonomy" id="200917"/>
    <lineage>
        <taxon>Eukaryota</taxon>
        <taxon>Metazoa</taxon>
        <taxon>Ecdysozoa</taxon>
        <taxon>Arthropoda</taxon>
        <taxon>Hexapoda</taxon>
        <taxon>Insecta</taxon>
        <taxon>Pterygota</taxon>
        <taxon>Neoptera</taxon>
        <taxon>Endopterygota</taxon>
        <taxon>Coleoptera</taxon>
        <taxon>Polyphaga</taxon>
        <taxon>Cucujiformia</taxon>
        <taxon>Chrysomeloidea</taxon>
        <taxon>Chrysomelidae</taxon>
        <taxon>Bruchinae</taxon>
        <taxon>Bruchini</taxon>
        <taxon>Acanthoscelides</taxon>
    </lineage>
</organism>
<keyword evidence="3" id="KW-1185">Reference proteome</keyword>
<name>A0A9P0LDB5_ACAOB</name>
<evidence type="ECO:0000313" key="3">
    <source>
        <dbReference type="Proteomes" id="UP001152888"/>
    </source>
</evidence>
<evidence type="ECO:0000256" key="1">
    <source>
        <dbReference type="SAM" id="MobiDB-lite"/>
    </source>
</evidence>
<dbReference type="AlphaFoldDB" id="A0A9P0LDB5"/>
<sequence length="91" mass="10651">MFPGKVISRGGDMDSSPQNHDLSPPDFFLWGYLKSRFYNANPKTLSELKQIIRHEMAASFRLEEYFRRSGGHLLKHKLPMSFYIINISKLF</sequence>
<accession>A0A9P0LDB5</accession>
<dbReference type="Gene3D" id="3.30.420.10">
    <property type="entry name" value="Ribonuclease H-like superfamily/Ribonuclease H"/>
    <property type="match status" value="1"/>
</dbReference>
<reference evidence="2" key="1">
    <citation type="submission" date="2022-03" db="EMBL/GenBank/DDBJ databases">
        <authorList>
            <person name="Sayadi A."/>
        </authorList>
    </citation>
    <scope>NUCLEOTIDE SEQUENCE</scope>
</reference>
<dbReference type="OrthoDB" id="8122262at2759"/>
<dbReference type="EMBL" id="CAKOFQ010007099">
    <property type="protein sequence ID" value="CAH1990890.1"/>
    <property type="molecule type" value="Genomic_DNA"/>
</dbReference>
<proteinExistence type="predicted"/>